<feature type="region of interest" description="Disordered" evidence="1">
    <location>
        <begin position="344"/>
        <end position="367"/>
    </location>
</feature>
<keyword evidence="3" id="KW-1185">Reference proteome</keyword>
<proteinExistence type="predicted"/>
<feature type="compositionally biased region" description="Basic and acidic residues" evidence="1">
    <location>
        <begin position="344"/>
        <end position="354"/>
    </location>
</feature>
<dbReference type="EMBL" id="SOFM01000016">
    <property type="protein sequence ID" value="TFC05285.1"/>
    <property type="molecule type" value="Genomic_DNA"/>
</dbReference>
<protein>
    <submittedName>
        <fullName evidence="2">Uncharacterized protein</fullName>
    </submittedName>
</protein>
<evidence type="ECO:0000256" key="1">
    <source>
        <dbReference type="SAM" id="MobiDB-lite"/>
    </source>
</evidence>
<dbReference type="AlphaFoldDB" id="A0A4V3ID76"/>
<dbReference type="RefSeq" id="WP_134507712.1">
    <property type="nucleotide sequence ID" value="NZ_SOFM01000016.1"/>
</dbReference>
<sequence>MATTASNGEPSAAFNNAEFGVDLCPLFGRVQHMEAHRRQFGPGGYAARIVRATIRDTGLLIEQATEAGAKRLPDTGVTALDTWMRGHPNAAFLYGGIFGQNLETTERMLGACSDIAESIALLLDTNGRVLASPFVLERALGEAIMRLCYIFDHSAPPARTIGRMAAYQLESIEGNLRAAEAFGIQGAEKAVRARENIAEMHGWLNENGFELFPDRREPFTLSLAIDGHRENIKFDATAAFKRYLPASAWQWELGSGVTHSRGWMLAGLLATSETEALTSPTEVAMAVAGSSLELGDALARAAHGHTGAEVTWYLAKNHQRRRGITSWSGMHQELAVDHTEYAKRGPNWKNREGHLGASFQRPPSASN</sequence>
<evidence type="ECO:0000313" key="2">
    <source>
        <dbReference type="EMBL" id="TFC05285.1"/>
    </source>
</evidence>
<accession>A0A4V3ID76</accession>
<dbReference type="Proteomes" id="UP000297643">
    <property type="component" value="Unassembled WGS sequence"/>
</dbReference>
<gene>
    <name evidence="2" type="ORF">E3O32_06285</name>
</gene>
<evidence type="ECO:0000313" key="3">
    <source>
        <dbReference type="Proteomes" id="UP000297643"/>
    </source>
</evidence>
<name>A0A4V3ID76_9MICO</name>
<organism evidence="2 3">
    <name type="scientific">Cryobacterium mannosilyticum</name>
    <dbReference type="NCBI Taxonomy" id="1259190"/>
    <lineage>
        <taxon>Bacteria</taxon>
        <taxon>Bacillati</taxon>
        <taxon>Actinomycetota</taxon>
        <taxon>Actinomycetes</taxon>
        <taxon>Micrococcales</taxon>
        <taxon>Microbacteriaceae</taxon>
        <taxon>Cryobacterium</taxon>
    </lineage>
</organism>
<comment type="caution">
    <text evidence="2">The sequence shown here is derived from an EMBL/GenBank/DDBJ whole genome shotgun (WGS) entry which is preliminary data.</text>
</comment>
<reference evidence="2 3" key="1">
    <citation type="submission" date="2019-03" db="EMBL/GenBank/DDBJ databases">
        <title>Genomics of glacier-inhabiting Cryobacterium strains.</title>
        <authorList>
            <person name="Liu Q."/>
            <person name="Xin Y.-H."/>
        </authorList>
    </citation>
    <scope>NUCLEOTIDE SEQUENCE [LARGE SCALE GENOMIC DNA]</scope>
    <source>
        <strain evidence="2 3">RHLT2-21</strain>
    </source>
</reference>